<proteinExistence type="predicted"/>
<dbReference type="AlphaFoldDB" id="A0AAX6HTC5"/>
<feature type="chain" id="PRO_5043388342" description="Secreted protein" evidence="1">
    <location>
        <begin position="23"/>
        <end position="60"/>
    </location>
</feature>
<organism evidence="2 3">
    <name type="scientific">Iris pallida</name>
    <name type="common">Sweet iris</name>
    <dbReference type="NCBI Taxonomy" id="29817"/>
    <lineage>
        <taxon>Eukaryota</taxon>
        <taxon>Viridiplantae</taxon>
        <taxon>Streptophyta</taxon>
        <taxon>Embryophyta</taxon>
        <taxon>Tracheophyta</taxon>
        <taxon>Spermatophyta</taxon>
        <taxon>Magnoliopsida</taxon>
        <taxon>Liliopsida</taxon>
        <taxon>Asparagales</taxon>
        <taxon>Iridaceae</taxon>
        <taxon>Iridoideae</taxon>
        <taxon>Irideae</taxon>
        <taxon>Iris</taxon>
    </lineage>
</organism>
<sequence>MGTVHCDASAASILCLLAISSCRLNSQAPPPSSSCLSLPHFRSQIPTDRAYPDEVIACVR</sequence>
<feature type="signal peptide" evidence="1">
    <location>
        <begin position="1"/>
        <end position="22"/>
    </location>
</feature>
<dbReference type="Proteomes" id="UP001140949">
    <property type="component" value="Unassembled WGS sequence"/>
</dbReference>
<keyword evidence="3" id="KW-1185">Reference proteome</keyword>
<comment type="caution">
    <text evidence="2">The sequence shown here is derived from an EMBL/GenBank/DDBJ whole genome shotgun (WGS) entry which is preliminary data.</text>
</comment>
<keyword evidence="1" id="KW-0732">Signal</keyword>
<evidence type="ECO:0000313" key="2">
    <source>
        <dbReference type="EMBL" id="KAJ6843837.1"/>
    </source>
</evidence>
<evidence type="ECO:0008006" key="4">
    <source>
        <dbReference type="Google" id="ProtNLM"/>
    </source>
</evidence>
<accession>A0AAX6HTC5</accession>
<reference evidence="2" key="2">
    <citation type="submission" date="2023-04" db="EMBL/GenBank/DDBJ databases">
        <authorList>
            <person name="Bruccoleri R.E."/>
            <person name="Oakeley E.J."/>
            <person name="Faust A.-M."/>
            <person name="Dessus-Babus S."/>
            <person name="Altorfer M."/>
            <person name="Burckhardt D."/>
            <person name="Oertli M."/>
            <person name="Naumann U."/>
            <person name="Petersen F."/>
            <person name="Wong J."/>
        </authorList>
    </citation>
    <scope>NUCLEOTIDE SEQUENCE</scope>
    <source>
        <strain evidence="2">GSM-AAB239-AS_SAM_17_03QT</strain>
        <tissue evidence="2">Leaf</tissue>
    </source>
</reference>
<reference evidence="2" key="1">
    <citation type="journal article" date="2023" name="GigaByte">
        <title>Genome assembly of the bearded iris, Iris pallida Lam.</title>
        <authorList>
            <person name="Bruccoleri R.E."/>
            <person name="Oakeley E.J."/>
            <person name="Faust A.M.E."/>
            <person name="Altorfer M."/>
            <person name="Dessus-Babus S."/>
            <person name="Burckhardt D."/>
            <person name="Oertli M."/>
            <person name="Naumann U."/>
            <person name="Petersen F."/>
            <person name="Wong J."/>
        </authorList>
    </citation>
    <scope>NUCLEOTIDE SEQUENCE</scope>
    <source>
        <strain evidence="2">GSM-AAB239-AS_SAM_17_03QT</strain>
    </source>
</reference>
<evidence type="ECO:0000256" key="1">
    <source>
        <dbReference type="SAM" id="SignalP"/>
    </source>
</evidence>
<gene>
    <name evidence="2" type="ORF">M6B38_117195</name>
</gene>
<protein>
    <recommendedName>
        <fullName evidence="4">Secreted protein</fullName>
    </recommendedName>
</protein>
<dbReference type="EMBL" id="JANAVB010006993">
    <property type="protein sequence ID" value="KAJ6843837.1"/>
    <property type="molecule type" value="Genomic_DNA"/>
</dbReference>
<name>A0AAX6HTC5_IRIPA</name>
<evidence type="ECO:0000313" key="3">
    <source>
        <dbReference type="Proteomes" id="UP001140949"/>
    </source>
</evidence>